<feature type="region of interest" description="Disordered" evidence="1">
    <location>
        <begin position="53"/>
        <end position="92"/>
    </location>
</feature>
<dbReference type="Proteomes" id="UP001190700">
    <property type="component" value="Unassembled WGS sequence"/>
</dbReference>
<evidence type="ECO:0000256" key="1">
    <source>
        <dbReference type="SAM" id="MobiDB-lite"/>
    </source>
</evidence>
<accession>A0AAE0L4P4</accession>
<dbReference type="AlphaFoldDB" id="A0AAE0L4P4"/>
<sequence>MNISGIVVHNEKNHEAMNQRAVADAAMDSCHSRVTALLLLLICLYTSMPAAESSRTPARATTLPEGPNAEGQDDRGLTRDAPNETNGRGSNVLRPACLAGASFDERRQQPCAPRGKVDLAHRRGRILHRSSGTFSVLRGLCRTTDHDNCVQSPNYPAPYNSNDYCVVAPLSWCSSRAAMGAMDMDFTYAAMLPTAFDIRC</sequence>
<keyword evidence="3" id="KW-1185">Reference proteome</keyword>
<evidence type="ECO:0000313" key="3">
    <source>
        <dbReference type="Proteomes" id="UP001190700"/>
    </source>
</evidence>
<evidence type="ECO:0000313" key="2">
    <source>
        <dbReference type="EMBL" id="KAK3272056.1"/>
    </source>
</evidence>
<proteinExistence type="predicted"/>
<feature type="compositionally biased region" description="Basic and acidic residues" evidence="1">
    <location>
        <begin position="72"/>
        <end position="82"/>
    </location>
</feature>
<protein>
    <submittedName>
        <fullName evidence="2">Uncharacterized protein</fullName>
    </submittedName>
</protein>
<comment type="caution">
    <text evidence="2">The sequence shown here is derived from an EMBL/GenBank/DDBJ whole genome shotgun (WGS) entry which is preliminary data.</text>
</comment>
<organism evidence="2 3">
    <name type="scientific">Cymbomonas tetramitiformis</name>
    <dbReference type="NCBI Taxonomy" id="36881"/>
    <lineage>
        <taxon>Eukaryota</taxon>
        <taxon>Viridiplantae</taxon>
        <taxon>Chlorophyta</taxon>
        <taxon>Pyramimonadophyceae</taxon>
        <taxon>Pyramimonadales</taxon>
        <taxon>Pyramimonadaceae</taxon>
        <taxon>Cymbomonas</taxon>
    </lineage>
</organism>
<gene>
    <name evidence="2" type="ORF">CYMTET_19622</name>
</gene>
<name>A0AAE0L4P4_9CHLO</name>
<dbReference type="EMBL" id="LGRX02009187">
    <property type="protein sequence ID" value="KAK3272056.1"/>
    <property type="molecule type" value="Genomic_DNA"/>
</dbReference>
<reference evidence="2 3" key="1">
    <citation type="journal article" date="2015" name="Genome Biol. Evol.">
        <title>Comparative Genomics of a Bacterivorous Green Alga Reveals Evolutionary Causalities and Consequences of Phago-Mixotrophic Mode of Nutrition.</title>
        <authorList>
            <person name="Burns J.A."/>
            <person name="Paasch A."/>
            <person name="Narechania A."/>
            <person name="Kim E."/>
        </authorList>
    </citation>
    <scope>NUCLEOTIDE SEQUENCE [LARGE SCALE GENOMIC DNA]</scope>
    <source>
        <strain evidence="2 3">PLY_AMNH</strain>
    </source>
</reference>